<keyword evidence="2" id="KW-1003">Cell membrane</keyword>
<dbReference type="InterPro" id="IPR003439">
    <property type="entry name" value="ABC_transporter-like_ATP-bd"/>
</dbReference>
<dbReference type="InterPro" id="IPR005116">
    <property type="entry name" value="Transp-assoc_OB_typ1"/>
</dbReference>
<evidence type="ECO:0000256" key="4">
    <source>
        <dbReference type="ARBA" id="ARBA00022505"/>
    </source>
</evidence>
<proteinExistence type="predicted"/>
<protein>
    <submittedName>
        <fullName evidence="12">Unannotated protein</fullName>
    </submittedName>
</protein>
<dbReference type="Gene3D" id="3.40.50.300">
    <property type="entry name" value="P-loop containing nucleotide triphosphate hydrolases"/>
    <property type="match status" value="1"/>
</dbReference>
<dbReference type="InterPro" id="IPR004606">
    <property type="entry name" value="Mop_domain"/>
</dbReference>
<name>A0A6J6D1W1_9ZZZZ</name>
<evidence type="ECO:0000259" key="11">
    <source>
        <dbReference type="PROSITE" id="PS51866"/>
    </source>
</evidence>
<keyword evidence="8" id="KW-0406">Ion transport</keyword>
<dbReference type="GO" id="GO:0016020">
    <property type="term" value="C:membrane"/>
    <property type="evidence" value="ECO:0007669"/>
    <property type="project" value="InterPro"/>
</dbReference>
<keyword evidence="6" id="KW-0067">ATP-binding</keyword>
<evidence type="ECO:0000256" key="2">
    <source>
        <dbReference type="ARBA" id="ARBA00022475"/>
    </source>
</evidence>
<dbReference type="Pfam" id="PF03459">
    <property type="entry name" value="TOBE"/>
    <property type="match status" value="1"/>
</dbReference>
<dbReference type="GO" id="GO:0015408">
    <property type="term" value="F:ABC-type ferric iron transporter activity"/>
    <property type="evidence" value="ECO:0007669"/>
    <property type="project" value="InterPro"/>
</dbReference>
<keyword evidence="9" id="KW-0472">Membrane</keyword>
<sequence>MSLRAVVALQLGTLDLDVEVEVRPGELVAVLGPNGAGKSTLLRAVAGLQPLDRGVVEIDGRVVDDGDEVFVEPEHRPIGVVFQQYLLFEHMSVLENVAFGLRARGVRAAEARTRAHDWLARVGLDEYAGSRPRALSGGQAQRVALARALATDPRVLLLDEPLAALDVGTRAAVRRDLRQHLASFEGMRLLVTHDPVDAHALADRVVIVEDGRVVQAGTLAEVTARPRSRYVADLVGVNLVRGAVTDGVLRTAAGAHVVIADAPAGDCVAVIRPHSVLLTREAPASSARNVWPGVVVDLDRRGDRVRVDLDGPLPLTAEITVAALDELDLRPGDAVHAAVKATDIEVAPT</sequence>
<dbReference type="InterPro" id="IPR017871">
    <property type="entry name" value="ABC_transporter-like_CS"/>
</dbReference>
<evidence type="ECO:0000259" key="10">
    <source>
        <dbReference type="PROSITE" id="PS50893"/>
    </source>
</evidence>
<dbReference type="GO" id="GO:0015689">
    <property type="term" value="P:molybdate ion transport"/>
    <property type="evidence" value="ECO:0007669"/>
    <property type="project" value="InterPro"/>
</dbReference>
<dbReference type="EMBL" id="CAEZSR010000047">
    <property type="protein sequence ID" value="CAB4557847.1"/>
    <property type="molecule type" value="Genomic_DNA"/>
</dbReference>
<dbReference type="Pfam" id="PF00005">
    <property type="entry name" value="ABC_tran"/>
    <property type="match status" value="1"/>
</dbReference>
<evidence type="ECO:0000256" key="1">
    <source>
        <dbReference type="ARBA" id="ARBA00022448"/>
    </source>
</evidence>
<dbReference type="SMART" id="SM00382">
    <property type="entry name" value="AAA"/>
    <property type="match status" value="1"/>
</dbReference>
<evidence type="ECO:0000256" key="3">
    <source>
        <dbReference type="ARBA" id="ARBA00022496"/>
    </source>
</evidence>
<dbReference type="SUPFAM" id="SSF50331">
    <property type="entry name" value="MOP-like"/>
    <property type="match status" value="1"/>
</dbReference>
<keyword evidence="4" id="KW-0500">Molybdenum</keyword>
<feature type="domain" description="ABC transporter" evidence="10">
    <location>
        <begin position="1"/>
        <end position="235"/>
    </location>
</feature>
<keyword evidence="3" id="KW-0410">Iron transport</keyword>
<evidence type="ECO:0000256" key="6">
    <source>
        <dbReference type="ARBA" id="ARBA00022840"/>
    </source>
</evidence>
<dbReference type="PANTHER" id="PTHR42781:SF4">
    <property type="entry name" value="SPERMIDINE_PUTRESCINE IMPORT ATP-BINDING PROTEIN POTA"/>
    <property type="match status" value="1"/>
</dbReference>
<dbReference type="SUPFAM" id="SSF52540">
    <property type="entry name" value="P-loop containing nucleoside triphosphate hydrolases"/>
    <property type="match status" value="1"/>
</dbReference>
<keyword evidence="7" id="KW-0408">Iron</keyword>
<evidence type="ECO:0000256" key="5">
    <source>
        <dbReference type="ARBA" id="ARBA00022741"/>
    </source>
</evidence>
<dbReference type="InterPro" id="IPR008995">
    <property type="entry name" value="Mo/tungstate-bd_C_term_dom"/>
</dbReference>
<dbReference type="InterPro" id="IPR027417">
    <property type="entry name" value="P-loop_NTPase"/>
</dbReference>
<organism evidence="12">
    <name type="scientific">freshwater metagenome</name>
    <dbReference type="NCBI Taxonomy" id="449393"/>
    <lineage>
        <taxon>unclassified sequences</taxon>
        <taxon>metagenomes</taxon>
        <taxon>ecological metagenomes</taxon>
    </lineage>
</organism>
<dbReference type="Gene3D" id="2.40.50.100">
    <property type="match status" value="1"/>
</dbReference>
<feature type="domain" description="Mop" evidence="11">
    <location>
        <begin position="284"/>
        <end position="348"/>
    </location>
</feature>
<dbReference type="PROSITE" id="PS50893">
    <property type="entry name" value="ABC_TRANSPORTER_2"/>
    <property type="match status" value="1"/>
</dbReference>
<dbReference type="PROSITE" id="PS00211">
    <property type="entry name" value="ABC_TRANSPORTER_1"/>
    <property type="match status" value="1"/>
</dbReference>
<dbReference type="InterPro" id="IPR015853">
    <property type="entry name" value="ABC_transpr_FbpC"/>
</dbReference>
<keyword evidence="1" id="KW-0813">Transport</keyword>
<dbReference type="InterPro" id="IPR050093">
    <property type="entry name" value="ABC_SmlMolc_Importer"/>
</dbReference>
<dbReference type="GO" id="GO:0016887">
    <property type="term" value="F:ATP hydrolysis activity"/>
    <property type="evidence" value="ECO:0007669"/>
    <property type="project" value="InterPro"/>
</dbReference>
<dbReference type="CDD" id="cd03259">
    <property type="entry name" value="ABC_Carb_Solutes_like"/>
    <property type="match status" value="1"/>
</dbReference>
<dbReference type="InterPro" id="IPR003593">
    <property type="entry name" value="AAA+_ATPase"/>
</dbReference>
<dbReference type="GO" id="GO:0005524">
    <property type="term" value="F:ATP binding"/>
    <property type="evidence" value="ECO:0007669"/>
    <property type="project" value="UniProtKB-KW"/>
</dbReference>
<dbReference type="PROSITE" id="PS51866">
    <property type="entry name" value="MOP"/>
    <property type="match status" value="1"/>
</dbReference>
<evidence type="ECO:0000256" key="9">
    <source>
        <dbReference type="ARBA" id="ARBA00023136"/>
    </source>
</evidence>
<dbReference type="PANTHER" id="PTHR42781">
    <property type="entry name" value="SPERMIDINE/PUTRESCINE IMPORT ATP-BINDING PROTEIN POTA"/>
    <property type="match status" value="1"/>
</dbReference>
<evidence type="ECO:0000313" key="12">
    <source>
        <dbReference type="EMBL" id="CAB4557847.1"/>
    </source>
</evidence>
<gene>
    <name evidence="12" type="ORF">UFOPK1493_01539</name>
</gene>
<keyword evidence="5" id="KW-0547">Nucleotide-binding</keyword>
<evidence type="ECO:0000256" key="7">
    <source>
        <dbReference type="ARBA" id="ARBA00023004"/>
    </source>
</evidence>
<accession>A0A6J6D1W1</accession>
<dbReference type="AlphaFoldDB" id="A0A6J6D1W1"/>
<reference evidence="12" key="1">
    <citation type="submission" date="2020-05" db="EMBL/GenBank/DDBJ databases">
        <authorList>
            <person name="Chiriac C."/>
            <person name="Salcher M."/>
            <person name="Ghai R."/>
            <person name="Kavagutti S V."/>
        </authorList>
    </citation>
    <scope>NUCLEOTIDE SEQUENCE</scope>
</reference>
<evidence type="ECO:0000256" key="8">
    <source>
        <dbReference type="ARBA" id="ARBA00023065"/>
    </source>
</evidence>